<protein>
    <recommendedName>
        <fullName evidence="11">Fork-head domain-containing protein</fullName>
    </recommendedName>
</protein>
<evidence type="ECO:0000256" key="9">
    <source>
        <dbReference type="PROSITE-ProRule" id="PRU00089"/>
    </source>
</evidence>
<dbReference type="InterPro" id="IPR001766">
    <property type="entry name" value="Fork_head_dom"/>
</dbReference>
<keyword evidence="5" id="KW-0010">Activator</keyword>
<dbReference type="Pfam" id="PF00250">
    <property type="entry name" value="Forkhead"/>
    <property type="match status" value="1"/>
</dbReference>
<dbReference type="GO" id="GO:0001947">
    <property type="term" value="P:heart looping"/>
    <property type="evidence" value="ECO:0007669"/>
    <property type="project" value="UniProtKB-ARBA"/>
</dbReference>
<dbReference type="PANTHER" id="PTHR46805:SF2">
    <property type="entry name" value="FORKHEAD BOX PROTEIN J1-A"/>
    <property type="match status" value="1"/>
</dbReference>
<dbReference type="InterPro" id="IPR018122">
    <property type="entry name" value="TF_fork_head_CS_1"/>
</dbReference>
<sequence length="451" mass="49279">MSASCEDSVGLEAELLNAAAHAEELDNNNNNNSNNNNNNIFQSNQDSLCLDDSLTSLQWLQEFSILGPHGPSPPPHQQSSLLGQEAPSSPLAADPACGGCMPLTPGKPTSAAYSRMPFPLPGIVAHGHCPDDVDYRTNPAVKPPYSYATLICMAMQASQRSKISLSCIYSWITDNYCYFRHADPTWQNSIRHNLSLNKCFIKVPRRKDEPGKGGFWRIDPQYAERLLSGAYKKRRMPPVQINPALQGRLRPAPLSVDARSQRLLQEFEEATGAEQRWDPQLAEGTMLGSWPVSRVVGRKRKPPPGCRAPGSQAKGPRRSSSPLLCVEEQKELGSLKGSFDWDALLDSALSGDLSLDGPLSPIPKEDQDLTVHGTQIFPAEAPGGRGADRHNPDLEEETFLATAFLQCPWVEEEVEQGPGDYLCTSTVNLEQLFDLGDPLVGPGETLSEALL</sequence>
<keyword evidence="4 9" id="KW-0238">DNA-binding</keyword>
<dbReference type="GO" id="GO:0000978">
    <property type="term" value="F:RNA polymerase II cis-regulatory region sequence-specific DNA binding"/>
    <property type="evidence" value="ECO:0007669"/>
    <property type="project" value="TreeGrafter"/>
</dbReference>
<dbReference type="PROSITE" id="PS00658">
    <property type="entry name" value="FORK_HEAD_2"/>
    <property type="match status" value="1"/>
</dbReference>
<name>A0A8C5FD13_GADMO</name>
<evidence type="ECO:0000259" key="11">
    <source>
        <dbReference type="PROSITE" id="PS50039"/>
    </source>
</evidence>
<evidence type="ECO:0000256" key="8">
    <source>
        <dbReference type="ARBA" id="ARBA00034770"/>
    </source>
</evidence>
<evidence type="ECO:0000256" key="4">
    <source>
        <dbReference type="ARBA" id="ARBA00023125"/>
    </source>
</evidence>
<dbReference type="PANTHER" id="PTHR46805">
    <property type="entry name" value="FORKHEAD BOX PROTEIN J1"/>
    <property type="match status" value="1"/>
</dbReference>
<evidence type="ECO:0000256" key="5">
    <source>
        <dbReference type="ARBA" id="ARBA00023159"/>
    </source>
</evidence>
<evidence type="ECO:0000256" key="2">
    <source>
        <dbReference type="ARBA" id="ARBA00022794"/>
    </source>
</evidence>
<accession>A0A8C5FD13</accession>
<dbReference type="Gene3D" id="1.10.10.10">
    <property type="entry name" value="Winged helix-like DNA-binding domain superfamily/Winged helix DNA-binding domain"/>
    <property type="match status" value="1"/>
</dbReference>
<keyword evidence="7 9" id="KW-0539">Nucleus</keyword>
<feature type="DNA-binding region" description="Fork-head" evidence="9">
    <location>
        <begin position="142"/>
        <end position="236"/>
    </location>
</feature>
<dbReference type="GO" id="GO:0060271">
    <property type="term" value="P:cilium assembly"/>
    <property type="evidence" value="ECO:0007669"/>
    <property type="project" value="UniProtKB-ARBA"/>
</dbReference>
<reference evidence="12" key="1">
    <citation type="submission" date="2025-08" db="UniProtKB">
        <authorList>
            <consortium name="Ensembl"/>
        </authorList>
    </citation>
    <scope>IDENTIFICATION</scope>
</reference>
<evidence type="ECO:0000256" key="3">
    <source>
        <dbReference type="ARBA" id="ARBA00023015"/>
    </source>
</evidence>
<proteinExistence type="inferred from homology"/>
<dbReference type="GO" id="GO:0003146">
    <property type="term" value="P:heart jogging"/>
    <property type="evidence" value="ECO:0007669"/>
    <property type="project" value="UniProtKB-ARBA"/>
</dbReference>
<dbReference type="InterPro" id="IPR030456">
    <property type="entry name" value="TF_fork_head_CS_2"/>
</dbReference>
<keyword evidence="2" id="KW-0970">Cilium biogenesis/degradation</keyword>
<dbReference type="FunFam" id="1.10.10.10:FF:000030">
    <property type="entry name" value="Forkhead box protein K2"/>
    <property type="match status" value="1"/>
</dbReference>
<dbReference type="GO" id="GO:0000981">
    <property type="term" value="F:DNA-binding transcription factor activity, RNA polymerase II-specific"/>
    <property type="evidence" value="ECO:0007669"/>
    <property type="project" value="TreeGrafter"/>
</dbReference>
<dbReference type="PROSITE" id="PS50039">
    <property type="entry name" value="FORK_HEAD_3"/>
    <property type="match status" value="1"/>
</dbReference>
<feature type="region of interest" description="Disordered" evidence="10">
    <location>
        <begin position="65"/>
        <end position="90"/>
    </location>
</feature>
<dbReference type="InterPro" id="IPR047512">
    <property type="entry name" value="FH_FOXJ1"/>
</dbReference>
<dbReference type="SUPFAM" id="SSF46785">
    <property type="entry name" value="Winged helix' DNA-binding domain"/>
    <property type="match status" value="1"/>
</dbReference>
<feature type="domain" description="Fork-head" evidence="11">
    <location>
        <begin position="142"/>
        <end position="236"/>
    </location>
</feature>
<keyword evidence="6" id="KW-0804">Transcription</keyword>
<dbReference type="InterPro" id="IPR047513">
    <property type="entry name" value="FOXJ1"/>
</dbReference>
<gene>
    <name evidence="12" type="primary">foxj1a</name>
</gene>
<evidence type="ECO:0000256" key="10">
    <source>
        <dbReference type="SAM" id="MobiDB-lite"/>
    </source>
</evidence>
<keyword evidence="13" id="KW-1185">Reference proteome</keyword>
<dbReference type="Ensembl" id="ENSGMOT00000044079.1">
    <property type="protein sequence ID" value="ENSGMOP00000027667.1"/>
    <property type="gene ID" value="ENSGMOG00000027630.1"/>
</dbReference>
<comment type="subcellular location">
    <subcellularLocation>
        <location evidence="1 9">Nucleus</location>
    </subcellularLocation>
</comment>
<dbReference type="CDD" id="cd20023">
    <property type="entry name" value="FH_FOXJ1"/>
    <property type="match status" value="1"/>
</dbReference>
<dbReference type="InterPro" id="IPR036388">
    <property type="entry name" value="WH-like_DNA-bd_sf"/>
</dbReference>
<keyword evidence="3" id="KW-0805">Transcription regulation</keyword>
<dbReference type="PRINTS" id="PR00053">
    <property type="entry name" value="FORKHEAD"/>
</dbReference>
<dbReference type="OrthoDB" id="691130at2759"/>
<evidence type="ECO:0000313" key="12">
    <source>
        <dbReference type="Ensembl" id="ENSGMOP00000027667.1"/>
    </source>
</evidence>
<reference evidence="12" key="2">
    <citation type="submission" date="2025-09" db="UniProtKB">
        <authorList>
            <consortium name="Ensembl"/>
        </authorList>
    </citation>
    <scope>IDENTIFICATION</scope>
</reference>
<dbReference type="Proteomes" id="UP000694546">
    <property type="component" value="Chromosome 2"/>
</dbReference>
<evidence type="ECO:0000256" key="6">
    <source>
        <dbReference type="ARBA" id="ARBA00023163"/>
    </source>
</evidence>
<evidence type="ECO:0000313" key="13">
    <source>
        <dbReference type="Proteomes" id="UP000694546"/>
    </source>
</evidence>
<comment type="similarity">
    <text evidence="8">Belongs to the FOXJ1 family.</text>
</comment>
<dbReference type="GO" id="GO:0005634">
    <property type="term" value="C:nucleus"/>
    <property type="evidence" value="ECO:0007669"/>
    <property type="project" value="UniProtKB-SubCell"/>
</dbReference>
<dbReference type="OMA" id="WARPLTV"/>
<evidence type="ECO:0000256" key="1">
    <source>
        <dbReference type="ARBA" id="ARBA00004123"/>
    </source>
</evidence>
<dbReference type="InterPro" id="IPR036390">
    <property type="entry name" value="WH_DNA-bd_sf"/>
</dbReference>
<dbReference type="AlphaFoldDB" id="A0A8C5FD13"/>
<dbReference type="SMART" id="SM00339">
    <property type="entry name" value="FH"/>
    <property type="match status" value="1"/>
</dbReference>
<dbReference type="PROSITE" id="PS00657">
    <property type="entry name" value="FORK_HEAD_1"/>
    <property type="match status" value="1"/>
</dbReference>
<organism evidence="12 13">
    <name type="scientific">Gadus morhua</name>
    <name type="common">Atlantic cod</name>
    <dbReference type="NCBI Taxonomy" id="8049"/>
    <lineage>
        <taxon>Eukaryota</taxon>
        <taxon>Metazoa</taxon>
        <taxon>Chordata</taxon>
        <taxon>Craniata</taxon>
        <taxon>Vertebrata</taxon>
        <taxon>Euteleostomi</taxon>
        <taxon>Actinopterygii</taxon>
        <taxon>Neopterygii</taxon>
        <taxon>Teleostei</taxon>
        <taxon>Neoteleostei</taxon>
        <taxon>Acanthomorphata</taxon>
        <taxon>Zeiogadaria</taxon>
        <taxon>Gadariae</taxon>
        <taxon>Gadiformes</taxon>
        <taxon>Gadoidei</taxon>
        <taxon>Gadidae</taxon>
        <taxon>Gadus</taxon>
    </lineage>
</organism>
<dbReference type="GeneTree" id="ENSGT00940000164514"/>
<feature type="region of interest" description="Disordered" evidence="10">
    <location>
        <begin position="293"/>
        <end position="322"/>
    </location>
</feature>
<evidence type="ECO:0000256" key="7">
    <source>
        <dbReference type="ARBA" id="ARBA00023242"/>
    </source>
</evidence>